<protein>
    <submittedName>
        <fullName evidence="1">Uncharacterized protein</fullName>
    </submittedName>
</protein>
<reference evidence="1" key="1">
    <citation type="journal article" date="2023" name="Mol. Biol. Evol.">
        <title>Third-Generation Sequencing Reveals the Adaptive Role of the Epigenome in Three Deep-Sea Polychaetes.</title>
        <authorList>
            <person name="Perez M."/>
            <person name="Aroh O."/>
            <person name="Sun Y."/>
            <person name="Lan Y."/>
            <person name="Juniper S.K."/>
            <person name="Young C.R."/>
            <person name="Angers B."/>
            <person name="Qian P.Y."/>
        </authorList>
    </citation>
    <scope>NUCLEOTIDE SEQUENCE</scope>
    <source>
        <strain evidence="1">P08H-3</strain>
    </source>
</reference>
<dbReference type="EMBL" id="JAODUP010001155">
    <property type="protein sequence ID" value="KAK2141139.1"/>
    <property type="molecule type" value="Genomic_DNA"/>
</dbReference>
<comment type="caution">
    <text evidence="1">The sequence shown here is derived from an EMBL/GenBank/DDBJ whole genome shotgun (WGS) entry which is preliminary data.</text>
</comment>
<accession>A0AAD9IUW0</accession>
<name>A0AAD9IUW0_9ANNE</name>
<proteinExistence type="predicted"/>
<evidence type="ECO:0000313" key="2">
    <source>
        <dbReference type="Proteomes" id="UP001208570"/>
    </source>
</evidence>
<sequence>MFTLLHYHDLFPPVSYAAYLHEDDDAVDGHDNGFTNTRLITSRRRPYSVDESDKFTIARQKLEKKNNIIVASAVQISQLEQRLKIGCFELKCLGNDASMVVFYTGFSSPKNPHWLLQMGGTNSPE</sequence>
<keyword evidence="2" id="KW-1185">Reference proteome</keyword>
<evidence type="ECO:0000313" key="1">
    <source>
        <dbReference type="EMBL" id="KAK2141139.1"/>
    </source>
</evidence>
<dbReference type="AlphaFoldDB" id="A0AAD9IUW0"/>
<dbReference type="Proteomes" id="UP001208570">
    <property type="component" value="Unassembled WGS sequence"/>
</dbReference>
<gene>
    <name evidence="1" type="ORF">LSH36_1155g00002</name>
</gene>
<organism evidence="1 2">
    <name type="scientific">Paralvinella palmiformis</name>
    <dbReference type="NCBI Taxonomy" id="53620"/>
    <lineage>
        <taxon>Eukaryota</taxon>
        <taxon>Metazoa</taxon>
        <taxon>Spiralia</taxon>
        <taxon>Lophotrochozoa</taxon>
        <taxon>Annelida</taxon>
        <taxon>Polychaeta</taxon>
        <taxon>Sedentaria</taxon>
        <taxon>Canalipalpata</taxon>
        <taxon>Terebellida</taxon>
        <taxon>Terebelliformia</taxon>
        <taxon>Alvinellidae</taxon>
        <taxon>Paralvinella</taxon>
    </lineage>
</organism>